<evidence type="ECO:0000313" key="14">
    <source>
        <dbReference type="Proteomes" id="UP000694388"/>
    </source>
</evidence>
<keyword evidence="6" id="KW-0297">G-protein coupled receptor</keyword>
<dbReference type="Proteomes" id="UP000694388">
    <property type="component" value="Unplaced"/>
</dbReference>
<keyword evidence="8" id="KW-0675">Receptor</keyword>
<organism evidence="13 14">
    <name type="scientific">Eptatretus burgeri</name>
    <name type="common">Inshore hagfish</name>
    <dbReference type="NCBI Taxonomy" id="7764"/>
    <lineage>
        <taxon>Eukaryota</taxon>
        <taxon>Metazoa</taxon>
        <taxon>Chordata</taxon>
        <taxon>Craniata</taxon>
        <taxon>Vertebrata</taxon>
        <taxon>Cyclostomata</taxon>
        <taxon>Myxini</taxon>
        <taxon>Myxiniformes</taxon>
        <taxon>Myxinidae</taxon>
        <taxon>Eptatretinae</taxon>
        <taxon>Eptatretus</taxon>
    </lineage>
</organism>
<evidence type="ECO:0000259" key="12">
    <source>
        <dbReference type="PROSITE" id="PS50259"/>
    </source>
</evidence>
<evidence type="ECO:0000256" key="5">
    <source>
        <dbReference type="ARBA" id="ARBA00022989"/>
    </source>
</evidence>
<dbReference type="PROSITE" id="PS50259">
    <property type="entry name" value="G_PROTEIN_RECEP_F3_4"/>
    <property type="match status" value="1"/>
</dbReference>
<dbReference type="InterPro" id="IPR000068">
    <property type="entry name" value="GPCR_3_Ca_sens_rcpt-rel"/>
</dbReference>
<dbReference type="Ensembl" id="ENSEBUT00000019840.1">
    <property type="protein sequence ID" value="ENSEBUP00000019264.1"/>
    <property type="gene ID" value="ENSEBUG00000011982.1"/>
</dbReference>
<evidence type="ECO:0000256" key="7">
    <source>
        <dbReference type="ARBA" id="ARBA00023136"/>
    </source>
</evidence>
<keyword evidence="9" id="KW-0325">Glycoprotein</keyword>
<dbReference type="GeneTree" id="ENSGT01150000286997"/>
<reference evidence="13" key="2">
    <citation type="submission" date="2025-09" db="UniProtKB">
        <authorList>
            <consortium name="Ensembl"/>
        </authorList>
    </citation>
    <scope>IDENTIFICATION</scope>
</reference>
<feature type="transmembrane region" description="Helical" evidence="11">
    <location>
        <begin position="549"/>
        <end position="569"/>
    </location>
</feature>
<dbReference type="InterPro" id="IPR028082">
    <property type="entry name" value="Peripla_BP_I"/>
</dbReference>
<name>A0A8C4QR58_EPTBU</name>
<keyword evidence="14" id="KW-1185">Reference proteome</keyword>
<reference evidence="13" key="1">
    <citation type="submission" date="2025-08" db="UniProtKB">
        <authorList>
            <consortium name="Ensembl"/>
        </authorList>
    </citation>
    <scope>IDENTIFICATION</scope>
</reference>
<feature type="transmembrane region" description="Helical" evidence="11">
    <location>
        <begin position="380"/>
        <end position="399"/>
    </location>
</feature>
<evidence type="ECO:0000256" key="1">
    <source>
        <dbReference type="ARBA" id="ARBA00004651"/>
    </source>
</evidence>
<evidence type="ECO:0000256" key="2">
    <source>
        <dbReference type="ARBA" id="ARBA00022475"/>
    </source>
</evidence>
<dbReference type="FunFam" id="3.40.50.2300:FF:000016">
    <property type="entry name" value="Taste 1 receptor member 2"/>
    <property type="match status" value="1"/>
</dbReference>
<dbReference type="GO" id="GO:0005886">
    <property type="term" value="C:plasma membrane"/>
    <property type="evidence" value="ECO:0007669"/>
    <property type="project" value="UniProtKB-SubCell"/>
</dbReference>
<feature type="transmembrane region" description="Helical" evidence="11">
    <location>
        <begin position="517"/>
        <end position="537"/>
    </location>
</feature>
<keyword evidence="4" id="KW-0732">Signal</keyword>
<dbReference type="Pfam" id="PF00003">
    <property type="entry name" value="7tm_3"/>
    <property type="match status" value="1"/>
</dbReference>
<keyword evidence="3 11" id="KW-0812">Transmembrane</keyword>
<dbReference type="PRINTS" id="PR00592">
    <property type="entry name" value="CASENSINGR"/>
</dbReference>
<dbReference type="InterPro" id="IPR017978">
    <property type="entry name" value="GPCR_3_C"/>
</dbReference>
<proteinExistence type="predicted"/>
<evidence type="ECO:0000256" key="11">
    <source>
        <dbReference type="SAM" id="Phobius"/>
    </source>
</evidence>
<evidence type="ECO:0000256" key="6">
    <source>
        <dbReference type="ARBA" id="ARBA00023040"/>
    </source>
</evidence>
<evidence type="ECO:0000313" key="13">
    <source>
        <dbReference type="Ensembl" id="ENSEBUP00000019264.1"/>
    </source>
</evidence>
<evidence type="ECO:0000256" key="3">
    <source>
        <dbReference type="ARBA" id="ARBA00022692"/>
    </source>
</evidence>
<keyword evidence="2" id="KW-1003">Cell membrane</keyword>
<comment type="subcellular location">
    <subcellularLocation>
        <location evidence="1">Cell membrane</location>
        <topology evidence="1">Multi-pass membrane protein</topology>
    </subcellularLocation>
</comment>
<protein>
    <recommendedName>
        <fullName evidence="12">G-protein coupled receptors family 3 profile domain-containing protein</fullName>
    </recommendedName>
</protein>
<dbReference type="OMA" id="EYHTPRF"/>
<evidence type="ECO:0000256" key="9">
    <source>
        <dbReference type="ARBA" id="ARBA00023180"/>
    </source>
</evidence>
<evidence type="ECO:0000256" key="4">
    <source>
        <dbReference type="ARBA" id="ARBA00022729"/>
    </source>
</evidence>
<keyword evidence="7 11" id="KW-0472">Membrane</keyword>
<dbReference type="InterPro" id="IPR001828">
    <property type="entry name" value="ANF_lig-bd_rcpt"/>
</dbReference>
<dbReference type="GO" id="GO:0004930">
    <property type="term" value="F:G protein-coupled receptor activity"/>
    <property type="evidence" value="ECO:0007669"/>
    <property type="project" value="UniProtKB-KW"/>
</dbReference>
<keyword evidence="10" id="KW-0807">Transducer</keyword>
<keyword evidence="5 11" id="KW-1133">Transmembrane helix</keyword>
<feature type="transmembrane region" description="Helical" evidence="11">
    <location>
        <begin position="411"/>
        <end position="430"/>
    </location>
</feature>
<feature type="domain" description="G-protein coupled receptors family 3 profile" evidence="12">
    <location>
        <begin position="382"/>
        <end position="569"/>
    </location>
</feature>
<dbReference type="PANTHER" id="PTHR24061:SF0">
    <property type="entry name" value="C-FAMILY ODORANT RECEPTOR OLFCT1"/>
    <property type="match status" value="1"/>
</dbReference>
<feature type="transmembrane region" description="Helical" evidence="11">
    <location>
        <begin position="348"/>
        <end position="373"/>
    </location>
</feature>
<feature type="transmembrane region" description="Helical" evidence="11">
    <location>
        <begin position="487"/>
        <end position="505"/>
    </location>
</feature>
<dbReference type="SUPFAM" id="SSF53822">
    <property type="entry name" value="Periplasmic binding protein-like I"/>
    <property type="match status" value="1"/>
</dbReference>
<dbReference type="PANTHER" id="PTHR24061">
    <property type="entry name" value="CALCIUM-SENSING RECEPTOR-RELATED"/>
    <property type="match status" value="1"/>
</dbReference>
<dbReference type="Gene3D" id="3.40.50.2300">
    <property type="match status" value="2"/>
</dbReference>
<dbReference type="InterPro" id="IPR000337">
    <property type="entry name" value="GPCR_3"/>
</dbReference>
<evidence type="ECO:0000256" key="8">
    <source>
        <dbReference type="ARBA" id="ARBA00023170"/>
    </source>
</evidence>
<evidence type="ECO:0000256" key="10">
    <source>
        <dbReference type="ARBA" id="ARBA00023224"/>
    </source>
</evidence>
<accession>A0A8C4QR58</accession>
<dbReference type="AlphaFoldDB" id="A0A8C4QR58"/>
<feature type="transmembrane region" description="Helical" evidence="11">
    <location>
        <begin position="437"/>
        <end position="456"/>
    </location>
</feature>
<dbReference type="Pfam" id="PF01094">
    <property type="entry name" value="ANF_receptor"/>
    <property type="match status" value="1"/>
</dbReference>
<sequence length="607" mass="68256">IIIFLSHRFHTPSFRWVMTVIYAVDEINRNSSILPNTSLGYMIYDSCFNMHKTLTAALSYLGQKFSKGFEEDCPIHAVVGESSSQHSLTIAHFFALFLIPQISYYASCRCLSDKKQFPSFLRTMPSDTFQSIAIARMVRHFGWVYIGTVENNEDYGREGIRDLPRHIACLRYSLPPGSAHQTLFQRNGRTSTFMEIANTKAKVILSFTAVSTFMPFIEEMLRRNITNKQWIASESWIVSSVISAKDTINMFQGTIGFALSKKYIPGFHDFLIQLRPSRQNVNIVASIQVKFSFNLLEKELICDSPTYFVELCADSPNCISCSEMFWSTKERNGCVRMPIEFLGFSDPLSVVLLACAAVGLVLTMLIGVMMCLLHEMRIGIGLLLLALTGCFVCTISFVGEPTDATCPIRQTLASTSLVFAISYIGFWIMLRRMNPQLFVLLGVSPQLLLCITWILWNPTKSMKNTLANPGTVILECRDSSPVWPISAFSYLGLLILTCLSFSVKISELSPSFSEIRFVTFSMLVCSLICLAFVPAYASTQGKYSTASEIFALLGTAFGILSCIFVPKCYSAFKLRKRNNLTKPFQSIIVHSHTHSNLLLFHCYLQLL</sequence>
<dbReference type="PRINTS" id="PR00248">
    <property type="entry name" value="GPCRMGR"/>
</dbReference>